<evidence type="ECO:0000256" key="1">
    <source>
        <dbReference type="SAM" id="SignalP"/>
    </source>
</evidence>
<name>A0ABV1Z4G0_9HYPH</name>
<feature type="chain" id="PRO_5045335262" evidence="1">
    <location>
        <begin position="26"/>
        <end position="125"/>
    </location>
</feature>
<dbReference type="RefSeq" id="WP_352560428.1">
    <property type="nucleotide sequence ID" value="NZ_JAMYQB010000021.1"/>
</dbReference>
<reference evidence="2 3" key="1">
    <citation type="journal article" date="2024" name="Proc. Natl. Acad. Sci. U.S.A.">
        <title>The evolutionary genomics of adaptation to stress in wild rhizobium bacteria.</title>
        <authorList>
            <person name="Kehlet-Delgado H."/>
            <person name="Montoya A.P."/>
            <person name="Jensen K.T."/>
            <person name="Wendlandt C.E."/>
            <person name="Dexheimer C."/>
            <person name="Roberts M."/>
            <person name="Torres Martinez L."/>
            <person name="Friesen M.L."/>
            <person name="Griffitts J.S."/>
            <person name="Porter S.S."/>
        </authorList>
    </citation>
    <scope>NUCLEOTIDE SEQUENCE [LARGE SCALE GENOMIC DNA]</scope>
    <source>
        <strain evidence="2 3">M0641</strain>
    </source>
</reference>
<keyword evidence="1" id="KW-0732">Signal</keyword>
<evidence type="ECO:0000313" key="3">
    <source>
        <dbReference type="Proteomes" id="UP001433071"/>
    </source>
</evidence>
<sequence>MRLGNNLKIYPVAMMLLAAPQMAFAQEWWQGAFASEGSSPCDNNDSIVTFTDKSADMWEVACTVQKVQKLIGLDVIILDMTCSDDEQSVDKRRTLLLKLDDNKLLRYPENQVLQRCSELEGNPRN</sequence>
<dbReference type="Proteomes" id="UP001433071">
    <property type="component" value="Unassembled WGS sequence"/>
</dbReference>
<gene>
    <name evidence="2" type="ORF">NKI36_23195</name>
</gene>
<proteinExistence type="predicted"/>
<organism evidence="2 3">
    <name type="scientific">Mesorhizobium caraganae</name>
    <dbReference type="NCBI Taxonomy" id="483206"/>
    <lineage>
        <taxon>Bacteria</taxon>
        <taxon>Pseudomonadati</taxon>
        <taxon>Pseudomonadota</taxon>
        <taxon>Alphaproteobacteria</taxon>
        <taxon>Hyphomicrobiales</taxon>
        <taxon>Phyllobacteriaceae</taxon>
        <taxon>Mesorhizobium</taxon>
    </lineage>
</organism>
<accession>A0ABV1Z4G0</accession>
<keyword evidence="3" id="KW-1185">Reference proteome</keyword>
<comment type="caution">
    <text evidence="2">The sequence shown here is derived from an EMBL/GenBank/DDBJ whole genome shotgun (WGS) entry which is preliminary data.</text>
</comment>
<feature type="signal peptide" evidence="1">
    <location>
        <begin position="1"/>
        <end position="25"/>
    </location>
</feature>
<evidence type="ECO:0000313" key="2">
    <source>
        <dbReference type="EMBL" id="MER9406945.1"/>
    </source>
</evidence>
<protein>
    <submittedName>
        <fullName evidence="2">Uncharacterized protein</fullName>
    </submittedName>
</protein>
<dbReference type="EMBL" id="JAMYQB010000021">
    <property type="protein sequence ID" value="MER9406945.1"/>
    <property type="molecule type" value="Genomic_DNA"/>
</dbReference>